<evidence type="ECO:0000256" key="5">
    <source>
        <dbReference type="ARBA" id="ARBA00023136"/>
    </source>
</evidence>
<comment type="caution">
    <text evidence="7">The sequence shown here is derived from an EMBL/GenBank/DDBJ whole genome shotgun (WGS) entry which is preliminary data.</text>
</comment>
<feature type="transmembrane region" description="Helical" evidence="6">
    <location>
        <begin position="54"/>
        <end position="73"/>
    </location>
</feature>
<keyword evidence="8" id="KW-1185">Reference proteome</keyword>
<keyword evidence="4 6" id="KW-1133">Transmembrane helix</keyword>
<gene>
    <name evidence="7" type="ORF">ACFQ2O_22105</name>
</gene>
<feature type="non-terminal residue" evidence="7">
    <location>
        <position position="217"/>
    </location>
</feature>
<feature type="transmembrane region" description="Helical" evidence="6">
    <location>
        <begin position="181"/>
        <end position="203"/>
    </location>
</feature>
<feature type="transmembrane region" description="Helical" evidence="6">
    <location>
        <begin position="21"/>
        <end position="42"/>
    </location>
</feature>
<evidence type="ECO:0000256" key="3">
    <source>
        <dbReference type="ARBA" id="ARBA00022692"/>
    </source>
</evidence>
<dbReference type="EMBL" id="JBHTLD010000491">
    <property type="protein sequence ID" value="MFD1188901.1"/>
    <property type="molecule type" value="Genomic_DNA"/>
</dbReference>
<evidence type="ECO:0000256" key="2">
    <source>
        <dbReference type="ARBA" id="ARBA00022475"/>
    </source>
</evidence>
<dbReference type="PANTHER" id="PTHR30250:SF11">
    <property type="entry name" value="O-ANTIGEN TRANSPORTER-RELATED"/>
    <property type="match status" value="1"/>
</dbReference>
<evidence type="ECO:0000313" key="8">
    <source>
        <dbReference type="Proteomes" id="UP001597094"/>
    </source>
</evidence>
<dbReference type="Proteomes" id="UP001597094">
    <property type="component" value="Unassembled WGS sequence"/>
</dbReference>
<keyword evidence="5 6" id="KW-0472">Membrane</keyword>
<keyword evidence="2" id="KW-1003">Cell membrane</keyword>
<evidence type="ECO:0000256" key="4">
    <source>
        <dbReference type="ARBA" id="ARBA00022989"/>
    </source>
</evidence>
<feature type="transmembrane region" description="Helical" evidence="6">
    <location>
        <begin position="123"/>
        <end position="142"/>
    </location>
</feature>
<dbReference type="InterPro" id="IPR050833">
    <property type="entry name" value="Poly_Biosynth_Transport"/>
</dbReference>
<dbReference type="PANTHER" id="PTHR30250">
    <property type="entry name" value="PST FAMILY PREDICTED COLANIC ACID TRANSPORTER"/>
    <property type="match status" value="1"/>
</dbReference>
<sequence length="217" mass="24405">MKLSVLAKPLKSEGFKKYARNTGWLFAEQILRILSGILVGVWTARYLGPESFGIYSYAISFVALFGVIANLGLQSITVRELLNFPDQQKSILGTAFYLQIIGALFTVLLICAVLPFTSNNDQTNIYILIIASGLFFQAFQVIDSYFQSQVLAKYISICRLVQLFISAVLKVAFVLAEADLIYFVLIILIDNLTLALTLSFAYWKKGNHTFYKSWHIS</sequence>
<dbReference type="RefSeq" id="WP_377533156.1">
    <property type="nucleotide sequence ID" value="NZ_JBHTLD010000491.1"/>
</dbReference>
<organism evidence="7 8">
    <name type="scientific">Pontibacter rugosus</name>
    <dbReference type="NCBI Taxonomy" id="1745966"/>
    <lineage>
        <taxon>Bacteria</taxon>
        <taxon>Pseudomonadati</taxon>
        <taxon>Bacteroidota</taxon>
        <taxon>Cytophagia</taxon>
        <taxon>Cytophagales</taxon>
        <taxon>Hymenobacteraceae</taxon>
        <taxon>Pontibacter</taxon>
    </lineage>
</organism>
<feature type="transmembrane region" description="Helical" evidence="6">
    <location>
        <begin position="154"/>
        <end position="175"/>
    </location>
</feature>
<dbReference type="InterPro" id="IPR002797">
    <property type="entry name" value="Polysacc_synth"/>
</dbReference>
<evidence type="ECO:0000313" key="7">
    <source>
        <dbReference type="EMBL" id="MFD1188901.1"/>
    </source>
</evidence>
<evidence type="ECO:0000256" key="6">
    <source>
        <dbReference type="SAM" id="Phobius"/>
    </source>
</evidence>
<evidence type="ECO:0000256" key="1">
    <source>
        <dbReference type="ARBA" id="ARBA00004651"/>
    </source>
</evidence>
<proteinExistence type="predicted"/>
<feature type="transmembrane region" description="Helical" evidence="6">
    <location>
        <begin position="94"/>
        <end position="117"/>
    </location>
</feature>
<name>A0ABW3SWI4_9BACT</name>
<accession>A0ABW3SWI4</accession>
<protein>
    <submittedName>
        <fullName evidence="7">Oligosaccharide flippase family protein</fullName>
    </submittedName>
</protein>
<comment type="subcellular location">
    <subcellularLocation>
        <location evidence="1">Cell membrane</location>
        <topology evidence="1">Multi-pass membrane protein</topology>
    </subcellularLocation>
</comment>
<reference evidence="8" key="1">
    <citation type="journal article" date="2019" name="Int. J. Syst. Evol. Microbiol.">
        <title>The Global Catalogue of Microorganisms (GCM) 10K type strain sequencing project: providing services to taxonomists for standard genome sequencing and annotation.</title>
        <authorList>
            <consortium name="The Broad Institute Genomics Platform"/>
            <consortium name="The Broad Institute Genome Sequencing Center for Infectious Disease"/>
            <person name="Wu L."/>
            <person name="Ma J."/>
        </authorList>
    </citation>
    <scope>NUCLEOTIDE SEQUENCE [LARGE SCALE GENOMIC DNA]</scope>
    <source>
        <strain evidence="8">JCM 31319</strain>
    </source>
</reference>
<dbReference type="Pfam" id="PF01943">
    <property type="entry name" value="Polysacc_synt"/>
    <property type="match status" value="1"/>
</dbReference>
<keyword evidence="3 6" id="KW-0812">Transmembrane</keyword>